<accession>A0A1G2FSC6</accession>
<dbReference type="EMBL" id="MHNF01000022">
    <property type="protein sequence ID" value="OGZ40986.1"/>
    <property type="molecule type" value="Genomic_DNA"/>
</dbReference>
<comment type="caution">
    <text evidence="5">The sequence shown here is derived from an EMBL/GenBank/DDBJ whole genome shotgun (WGS) entry which is preliminary data.</text>
</comment>
<feature type="domain" description="HTH deoR-type" evidence="4">
    <location>
        <begin position="148"/>
        <end position="195"/>
    </location>
</feature>
<dbReference type="Proteomes" id="UP000177126">
    <property type="component" value="Unassembled WGS sequence"/>
</dbReference>
<evidence type="ECO:0000313" key="5">
    <source>
        <dbReference type="EMBL" id="OGZ40986.1"/>
    </source>
</evidence>
<dbReference type="Pfam" id="PF08220">
    <property type="entry name" value="HTH_DeoR"/>
    <property type="match status" value="1"/>
</dbReference>
<name>A0A1G2FSC6_9BACT</name>
<dbReference type="AlphaFoldDB" id="A0A1G2FSC6"/>
<proteinExistence type="predicted"/>
<organism evidence="5 6">
    <name type="scientific">Candidatus Portnoybacteria bacterium RIFCSPLOWO2_02_FULL_39_11</name>
    <dbReference type="NCBI Taxonomy" id="1802001"/>
    <lineage>
        <taxon>Bacteria</taxon>
        <taxon>Candidatus Portnoyibacteriota</taxon>
    </lineage>
</organism>
<dbReference type="SUPFAM" id="SSF46785">
    <property type="entry name" value="Winged helix' DNA-binding domain"/>
    <property type="match status" value="1"/>
</dbReference>
<feature type="region of interest" description="Disordered" evidence="3">
    <location>
        <begin position="122"/>
        <end position="141"/>
    </location>
</feature>
<protein>
    <recommendedName>
        <fullName evidence="4">HTH deoR-type domain-containing protein</fullName>
    </recommendedName>
</protein>
<dbReference type="InterPro" id="IPR036390">
    <property type="entry name" value="WH_DNA-bd_sf"/>
</dbReference>
<evidence type="ECO:0000259" key="4">
    <source>
        <dbReference type="Pfam" id="PF08220"/>
    </source>
</evidence>
<sequence>MDKSQFSRRALNLSLAIYRVTARFPAGEVLARQMRQLGNEIAAELNSVSVATGDIDGIKKDINCLRVYFQIAKAQNWVKPINWSILDFEYYKLEQEVDFCYRELTRIGNIAKNHEDREQDNIMSHNIKEKKEKARRPKDTFSNELSGRQEKILETLNQAGSLKMSEIIPLFGNSTSERTLRNEITDLAIRGLLKKNGSKKAMIYYRV</sequence>
<gene>
    <name evidence="5" type="ORF">A3B04_03390</name>
</gene>
<evidence type="ECO:0000313" key="6">
    <source>
        <dbReference type="Proteomes" id="UP000177126"/>
    </source>
</evidence>
<evidence type="ECO:0000256" key="3">
    <source>
        <dbReference type="SAM" id="MobiDB-lite"/>
    </source>
</evidence>
<keyword evidence="1" id="KW-0805">Transcription regulation</keyword>
<evidence type="ECO:0000256" key="2">
    <source>
        <dbReference type="ARBA" id="ARBA00023163"/>
    </source>
</evidence>
<reference evidence="5 6" key="1">
    <citation type="journal article" date="2016" name="Nat. Commun.">
        <title>Thousands of microbial genomes shed light on interconnected biogeochemical processes in an aquifer system.</title>
        <authorList>
            <person name="Anantharaman K."/>
            <person name="Brown C.T."/>
            <person name="Hug L.A."/>
            <person name="Sharon I."/>
            <person name="Castelle C.J."/>
            <person name="Probst A.J."/>
            <person name="Thomas B.C."/>
            <person name="Singh A."/>
            <person name="Wilkins M.J."/>
            <person name="Karaoz U."/>
            <person name="Brodie E.L."/>
            <person name="Williams K.H."/>
            <person name="Hubbard S.S."/>
            <person name="Banfield J.F."/>
        </authorList>
    </citation>
    <scope>NUCLEOTIDE SEQUENCE [LARGE SCALE GENOMIC DNA]</scope>
</reference>
<evidence type="ECO:0000256" key="1">
    <source>
        <dbReference type="ARBA" id="ARBA00023015"/>
    </source>
</evidence>
<dbReference type="GO" id="GO:0003700">
    <property type="term" value="F:DNA-binding transcription factor activity"/>
    <property type="evidence" value="ECO:0007669"/>
    <property type="project" value="InterPro"/>
</dbReference>
<dbReference type="InterPro" id="IPR001034">
    <property type="entry name" value="DeoR_HTH"/>
</dbReference>
<keyword evidence="2" id="KW-0804">Transcription</keyword>